<name>A0AAV4JYI3_9GAST</name>
<dbReference type="Gene3D" id="3.30.70.3170">
    <property type="match status" value="1"/>
</dbReference>
<keyword evidence="2" id="KW-0067">ATP-binding</keyword>
<dbReference type="AlphaFoldDB" id="A0AAV4JYI3"/>
<feature type="domain" description="GHMP kinase C-terminal" evidence="3">
    <location>
        <begin position="106"/>
        <end position="178"/>
    </location>
</feature>
<dbReference type="InterPro" id="IPR036554">
    <property type="entry name" value="GHMP_kinase_C_sf"/>
</dbReference>
<dbReference type="PANTHER" id="PTHR10457">
    <property type="entry name" value="MEVALONATE KINASE/GALACTOKINASE"/>
    <property type="match status" value="1"/>
</dbReference>
<dbReference type="GO" id="GO:0006012">
    <property type="term" value="P:galactose metabolic process"/>
    <property type="evidence" value="ECO:0007669"/>
    <property type="project" value="TreeGrafter"/>
</dbReference>
<dbReference type="Proteomes" id="UP000762676">
    <property type="component" value="Unassembled WGS sequence"/>
</dbReference>
<dbReference type="GO" id="GO:0005524">
    <property type="term" value="F:ATP binding"/>
    <property type="evidence" value="ECO:0007669"/>
    <property type="project" value="UniProtKB-KW"/>
</dbReference>
<feature type="non-terminal residue" evidence="4">
    <location>
        <position position="1"/>
    </location>
</feature>
<dbReference type="EMBL" id="BMAT01010571">
    <property type="protein sequence ID" value="GFS27869.1"/>
    <property type="molecule type" value="Genomic_DNA"/>
</dbReference>
<keyword evidence="4" id="KW-0418">Kinase</keyword>
<organism evidence="4 5">
    <name type="scientific">Elysia marginata</name>
    <dbReference type="NCBI Taxonomy" id="1093978"/>
    <lineage>
        <taxon>Eukaryota</taxon>
        <taxon>Metazoa</taxon>
        <taxon>Spiralia</taxon>
        <taxon>Lophotrochozoa</taxon>
        <taxon>Mollusca</taxon>
        <taxon>Gastropoda</taxon>
        <taxon>Heterobranchia</taxon>
        <taxon>Euthyneura</taxon>
        <taxon>Panpulmonata</taxon>
        <taxon>Sacoglossa</taxon>
        <taxon>Placobranchoidea</taxon>
        <taxon>Plakobranchidae</taxon>
        <taxon>Elysia</taxon>
    </lineage>
</organism>
<evidence type="ECO:0000259" key="3">
    <source>
        <dbReference type="Pfam" id="PF08544"/>
    </source>
</evidence>
<dbReference type="SUPFAM" id="SSF55060">
    <property type="entry name" value="GHMP Kinase, C-terminal domain"/>
    <property type="match status" value="1"/>
</dbReference>
<gene>
    <name evidence="4" type="ORF">ElyMa_005312400</name>
</gene>
<dbReference type="InterPro" id="IPR013750">
    <property type="entry name" value="GHMP_kinase_C_dom"/>
</dbReference>
<accession>A0AAV4JYI3</accession>
<proteinExistence type="predicted"/>
<dbReference type="GO" id="GO:0004335">
    <property type="term" value="F:galactokinase activity"/>
    <property type="evidence" value="ECO:0007669"/>
    <property type="project" value="TreeGrafter"/>
</dbReference>
<evidence type="ECO:0000256" key="2">
    <source>
        <dbReference type="ARBA" id="ARBA00022840"/>
    </source>
</evidence>
<keyword evidence="4" id="KW-0808">Transferase</keyword>
<sequence length="206" mass="22583">ILAKSQPSLKWREMKRLREVQTQLGLSLDSMLKLVASTLHKEPYSKTEVCNILEVSPDELIETSLSANTTHVEAFMLYQRAWHVYSEAKRVMEFKSVCEAQPADALAKLGQLMDESHASCRDMYECSHPDLDTLVEICKTNGAQGSRMTGAGWGGCAVSIVKSDTVEKLLAAVRKQYYAASPSKAEKVEAALFASAPSAGAAFYSV</sequence>
<dbReference type="PANTHER" id="PTHR10457:SF7">
    <property type="entry name" value="GALACTOKINASE-RELATED"/>
    <property type="match status" value="1"/>
</dbReference>
<keyword evidence="1" id="KW-0547">Nucleotide-binding</keyword>
<evidence type="ECO:0000313" key="5">
    <source>
        <dbReference type="Proteomes" id="UP000762676"/>
    </source>
</evidence>
<reference evidence="4 5" key="1">
    <citation type="journal article" date="2021" name="Elife">
        <title>Chloroplast acquisition without the gene transfer in kleptoplastic sea slugs, Plakobranchus ocellatus.</title>
        <authorList>
            <person name="Maeda T."/>
            <person name="Takahashi S."/>
            <person name="Yoshida T."/>
            <person name="Shimamura S."/>
            <person name="Takaki Y."/>
            <person name="Nagai Y."/>
            <person name="Toyoda A."/>
            <person name="Suzuki Y."/>
            <person name="Arimoto A."/>
            <person name="Ishii H."/>
            <person name="Satoh N."/>
            <person name="Nishiyama T."/>
            <person name="Hasebe M."/>
            <person name="Maruyama T."/>
            <person name="Minagawa J."/>
            <person name="Obokata J."/>
            <person name="Shigenobu S."/>
        </authorList>
    </citation>
    <scope>NUCLEOTIDE SEQUENCE [LARGE SCALE GENOMIC DNA]</scope>
</reference>
<dbReference type="Pfam" id="PF08544">
    <property type="entry name" value="GHMP_kinases_C"/>
    <property type="match status" value="1"/>
</dbReference>
<dbReference type="Gene3D" id="1.20.1440.340">
    <property type="match status" value="1"/>
</dbReference>
<keyword evidence="5" id="KW-1185">Reference proteome</keyword>
<evidence type="ECO:0000256" key="1">
    <source>
        <dbReference type="ARBA" id="ARBA00022741"/>
    </source>
</evidence>
<comment type="caution">
    <text evidence="4">The sequence shown here is derived from an EMBL/GenBank/DDBJ whole genome shotgun (WGS) entry which is preliminary data.</text>
</comment>
<dbReference type="GO" id="GO:0005829">
    <property type="term" value="C:cytosol"/>
    <property type="evidence" value="ECO:0007669"/>
    <property type="project" value="TreeGrafter"/>
</dbReference>
<protein>
    <submittedName>
        <fullName evidence="4">N-acetylgalactosamine kinase-like</fullName>
    </submittedName>
</protein>
<evidence type="ECO:0000313" key="4">
    <source>
        <dbReference type="EMBL" id="GFS27869.1"/>
    </source>
</evidence>